<protein>
    <submittedName>
        <fullName evidence="2">4Fe-4S binding domain protein</fullName>
    </submittedName>
</protein>
<sequence length="76" mass="8667">MKWKINIHEEHCTGCLICQMICSLANDGCFYPSHSLIKVQNDENDAHFRIELDNNCNNCGLCASYCTSKALLNEKR</sequence>
<comment type="caution">
    <text evidence="2">The sequence shown here is derived from an EMBL/GenBank/DDBJ whole genome shotgun (WGS) entry which is preliminary data.</text>
</comment>
<dbReference type="Gene3D" id="3.30.70.20">
    <property type="match status" value="1"/>
</dbReference>
<dbReference type="EMBL" id="QFGA01000003">
    <property type="protein sequence ID" value="TEB04519.1"/>
    <property type="molecule type" value="Genomic_DNA"/>
</dbReference>
<name>A0A4Y7R712_9FIRM</name>
<reference evidence="2 3" key="1">
    <citation type="journal article" date="2018" name="Environ. Microbiol.">
        <title>Novel energy conservation strategies and behaviour of Pelotomaculum schinkii driving syntrophic propionate catabolism.</title>
        <authorList>
            <person name="Hidalgo-Ahumada C.A.P."/>
            <person name="Nobu M.K."/>
            <person name="Narihiro T."/>
            <person name="Tamaki H."/>
            <person name="Liu W.T."/>
            <person name="Kamagata Y."/>
            <person name="Stams A.J.M."/>
            <person name="Imachi H."/>
            <person name="Sousa D.Z."/>
        </authorList>
    </citation>
    <scope>NUCLEOTIDE SEQUENCE [LARGE SCALE GENOMIC DNA]</scope>
    <source>
        <strain evidence="2 3">HH</strain>
    </source>
</reference>
<feature type="domain" description="4Fe-4S ferredoxin-type" evidence="1">
    <location>
        <begin position="3"/>
        <end position="22"/>
    </location>
</feature>
<evidence type="ECO:0000313" key="3">
    <source>
        <dbReference type="Proteomes" id="UP000298324"/>
    </source>
</evidence>
<dbReference type="SUPFAM" id="SSF54862">
    <property type="entry name" value="4Fe-4S ferredoxins"/>
    <property type="match status" value="1"/>
</dbReference>
<dbReference type="PROSITE" id="PS51379">
    <property type="entry name" value="4FE4S_FER_2"/>
    <property type="match status" value="2"/>
</dbReference>
<organism evidence="2 3">
    <name type="scientific">Pelotomaculum schinkii</name>
    <dbReference type="NCBI Taxonomy" id="78350"/>
    <lineage>
        <taxon>Bacteria</taxon>
        <taxon>Bacillati</taxon>
        <taxon>Bacillota</taxon>
        <taxon>Clostridia</taxon>
        <taxon>Eubacteriales</taxon>
        <taxon>Desulfotomaculaceae</taxon>
        <taxon>Pelotomaculum</taxon>
    </lineage>
</organism>
<evidence type="ECO:0000313" key="2">
    <source>
        <dbReference type="EMBL" id="TEB04519.1"/>
    </source>
</evidence>
<keyword evidence="3" id="KW-1185">Reference proteome</keyword>
<proteinExistence type="predicted"/>
<evidence type="ECO:0000259" key="1">
    <source>
        <dbReference type="PROSITE" id="PS51379"/>
    </source>
</evidence>
<feature type="domain" description="4Fe-4S ferredoxin-type" evidence="1">
    <location>
        <begin position="48"/>
        <end position="76"/>
    </location>
</feature>
<dbReference type="InterPro" id="IPR017896">
    <property type="entry name" value="4Fe4S_Fe-S-bd"/>
</dbReference>
<dbReference type="Proteomes" id="UP000298324">
    <property type="component" value="Unassembled WGS sequence"/>
</dbReference>
<gene>
    <name evidence="2" type="ORF">Psch_03279</name>
</gene>
<dbReference type="AlphaFoldDB" id="A0A4Y7R712"/>
<accession>A0A4Y7R712</accession>